<keyword evidence="4" id="KW-0560">Oxidoreductase</keyword>
<evidence type="ECO:0000259" key="6">
    <source>
        <dbReference type="SMART" id="SM00829"/>
    </source>
</evidence>
<keyword evidence="2 5" id="KW-0479">Metal-binding</keyword>
<keyword evidence="3 5" id="KW-0862">Zinc</keyword>
<keyword evidence="8" id="KW-1185">Reference proteome</keyword>
<accession>A0A0K1EJF5</accession>
<evidence type="ECO:0000256" key="5">
    <source>
        <dbReference type="RuleBase" id="RU361277"/>
    </source>
</evidence>
<dbReference type="InterPro" id="IPR002328">
    <property type="entry name" value="ADH_Zn_CS"/>
</dbReference>
<comment type="similarity">
    <text evidence="5">Belongs to the zinc-containing alcohol dehydrogenase family.</text>
</comment>
<evidence type="ECO:0000313" key="7">
    <source>
        <dbReference type="EMBL" id="AKT40807.1"/>
    </source>
</evidence>
<evidence type="ECO:0000256" key="3">
    <source>
        <dbReference type="ARBA" id="ARBA00022833"/>
    </source>
</evidence>
<dbReference type="Gene3D" id="3.90.180.10">
    <property type="entry name" value="Medium-chain alcohol dehydrogenases, catalytic domain"/>
    <property type="match status" value="1"/>
</dbReference>
<dbReference type="KEGG" id="ccro:CMC5_049630"/>
<name>A0A0K1EJF5_CHOCO</name>
<dbReference type="PANTHER" id="PTHR42683">
    <property type="entry name" value="ALDEHYDE REDUCTASE"/>
    <property type="match status" value="1"/>
</dbReference>
<dbReference type="InterPro" id="IPR047109">
    <property type="entry name" value="CAD-like"/>
</dbReference>
<dbReference type="STRING" id="52.CMC5_049630"/>
<dbReference type="SMART" id="SM00829">
    <property type="entry name" value="PKS_ER"/>
    <property type="match status" value="1"/>
</dbReference>
<dbReference type="GO" id="GO:0008270">
    <property type="term" value="F:zinc ion binding"/>
    <property type="evidence" value="ECO:0007669"/>
    <property type="project" value="InterPro"/>
</dbReference>
<dbReference type="Gene3D" id="3.40.50.720">
    <property type="entry name" value="NAD(P)-binding Rossmann-like Domain"/>
    <property type="match status" value="1"/>
</dbReference>
<dbReference type="FunFam" id="3.40.50.720:FF:000022">
    <property type="entry name" value="Cinnamyl alcohol dehydrogenase"/>
    <property type="match status" value="1"/>
</dbReference>
<dbReference type="OrthoDB" id="5295340at2"/>
<dbReference type="GO" id="GO:0008106">
    <property type="term" value="F:alcohol dehydrogenase (NADP+) activity"/>
    <property type="evidence" value="ECO:0007669"/>
    <property type="project" value="UniProtKB-ARBA"/>
</dbReference>
<dbReference type="RefSeq" id="WP_050432692.1">
    <property type="nucleotide sequence ID" value="NZ_CP012159.1"/>
</dbReference>
<sequence>MDTYGYAAHSADTPLAPFHFKRRSLRPDDVAVEILYCGVCHTDLHMARNDWGVSQYPLVPGHEIVGRVVDAGVNVSRHRAGDIVAIGTFVDSCGTCAPCQRGDETMCKKGVLLTYNGLDPSSGEMTRGGYSKHIVARDRNVLQVPKALDPSRTGPLLCAGTTMYTPLEVWNTGPGMRVAIAGLGGLGHLGVKFAAALGAEVTVITRSAAKAEEASALGAHHTLVSTDAAAMARHESAFDLIVDTIPVAHDLRAYVTLLDHDGTLVNVGAISMPVEVDMLPLVVGRRRIAGAGAGGNRPTQEMLAFCAEKNVLPETELIGMESIAEAFDRLERGDVRYRFVLDVGAFKLP</sequence>
<dbReference type="CDD" id="cd05283">
    <property type="entry name" value="CAD1"/>
    <property type="match status" value="1"/>
</dbReference>
<dbReference type="InterPro" id="IPR013149">
    <property type="entry name" value="ADH-like_C"/>
</dbReference>
<organism evidence="7 8">
    <name type="scientific">Chondromyces crocatus</name>
    <dbReference type="NCBI Taxonomy" id="52"/>
    <lineage>
        <taxon>Bacteria</taxon>
        <taxon>Pseudomonadati</taxon>
        <taxon>Myxococcota</taxon>
        <taxon>Polyangia</taxon>
        <taxon>Polyangiales</taxon>
        <taxon>Polyangiaceae</taxon>
        <taxon>Chondromyces</taxon>
    </lineage>
</organism>
<dbReference type="PATRIC" id="fig|52.7.peg.5491"/>
<dbReference type="SUPFAM" id="SSF51735">
    <property type="entry name" value="NAD(P)-binding Rossmann-fold domains"/>
    <property type="match status" value="1"/>
</dbReference>
<dbReference type="Proteomes" id="UP000067626">
    <property type="component" value="Chromosome"/>
</dbReference>
<dbReference type="EMBL" id="CP012159">
    <property type="protein sequence ID" value="AKT40807.1"/>
    <property type="molecule type" value="Genomic_DNA"/>
</dbReference>
<gene>
    <name evidence="7" type="primary">adhP</name>
    <name evidence="7" type="ORF">CMC5_049630</name>
</gene>
<reference evidence="7 8" key="1">
    <citation type="submission" date="2015-07" db="EMBL/GenBank/DDBJ databases">
        <title>Genome analysis of myxobacterium Chondromyces crocatus Cm c5 reveals a high potential for natural compound synthesis and the genetic basis for the loss of fruiting body formation.</title>
        <authorList>
            <person name="Zaburannyi N."/>
            <person name="Bunk B."/>
            <person name="Maier J."/>
            <person name="Overmann J."/>
            <person name="Mueller R."/>
        </authorList>
    </citation>
    <scope>NUCLEOTIDE SEQUENCE [LARGE SCALE GENOMIC DNA]</scope>
    <source>
        <strain evidence="7 8">Cm c5</strain>
    </source>
</reference>
<dbReference type="Pfam" id="PF08240">
    <property type="entry name" value="ADH_N"/>
    <property type="match status" value="1"/>
</dbReference>
<protein>
    <submittedName>
        <fullName evidence="7">Alcohol dehydrogenase</fullName>
    </submittedName>
</protein>
<dbReference type="InterPro" id="IPR020843">
    <property type="entry name" value="ER"/>
</dbReference>
<feature type="domain" description="Enoyl reductase (ER)" evidence="6">
    <location>
        <begin position="13"/>
        <end position="341"/>
    </location>
</feature>
<dbReference type="Pfam" id="PF00107">
    <property type="entry name" value="ADH_zinc_N"/>
    <property type="match status" value="1"/>
</dbReference>
<dbReference type="PROSITE" id="PS00059">
    <property type="entry name" value="ADH_ZINC"/>
    <property type="match status" value="1"/>
</dbReference>
<evidence type="ECO:0000256" key="4">
    <source>
        <dbReference type="ARBA" id="ARBA00023002"/>
    </source>
</evidence>
<dbReference type="SUPFAM" id="SSF50129">
    <property type="entry name" value="GroES-like"/>
    <property type="match status" value="1"/>
</dbReference>
<evidence type="ECO:0000313" key="8">
    <source>
        <dbReference type="Proteomes" id="UP000067626"/>
    </source>
</evidence>
<evidence type="ECO:0000256" key="2">
    <source>
        <dbReference type="ARBA" id="ARBA00022723"/>
    </source>
</evidence>
<proteinExistence type="inferred from homology"/>
<evidence type="ECO:0000256" key="1">
    <source>
        <dbReference type="ARBA" id="ARBA00001947"/>
    </source>
</evidence>
<dbReference type="AlphaFoldDB" id="A0A0K1EJF5"/>
<dbReference type="InterPro" id="IPR011032">
    <property type="entry name" value="GroES-like_sf"/>
</dbReference>
<comment type="cofactor">
    <cofactor evidence="1 5">
        <name>Zn(2+)</name>
        <dbReference type="ChEBI" id="CHEBI:29105"/>
    </cofactor>
</comment>
<dbReference type="InterPro" id="IPR036291">
    <property type="entry name" value="NAD(P)-bd_dom_sf"/>
</dbReference>
<dbReference type="InterPro" id="IPR013154">
    <property type="entry name" value="ADH-like_N"/>
</dbReference>